<dbReference type="Pfam" id="PF13625">
    <property type="entry name" value="Helicase_C_3"/>
    <property type="match status" value="1"/>
</dbReference>
<evidence type="ECO:0000256" key="1">
    <source>
        <dbReference type="SAM" id="MobiDB-lite"/>
    </source>
</evidence>
<protein>
    <submittedName>
        <fullName evidence="3">Helicase-associated domain-containing protein</fullName>
    </submittedName>
</protein>
<dbReference type="EMBL" id="CP090958">
    <property type="protein sequence ID" value="WGW12652.1"/>
    <property type="molecule type" value="Genomic_DNA"/>
</dbReference>
<keyword evidence="3" id="KW-0547">Nucleotide-binding</keyword>
<evidence type="ECO:0000259" key="2">
    <source>
        <dbReference type="Pfam" id="PF13625"/>
    </source>
</evidence>
<dbReference type="InterPro" id="IPR032830">
    <property type="entry name" value="XPB/Ssl2_N"/>
</dbReference>
<dbReference type="RefSeq" id="WP_349639456.1">
    <property type="nucleotide sequence ID" value="NZ_CP090958.1"/>
</dbReference>
<proteinExistence type="predicted"/>
<evidence type="ECO:0000313" key="3">
    <source>
        <dbReference type="EMBL" id="WGW12652.1"/>
    </source>
</evidence>
<feature type="region of interest" description="Disordered" evidence="1">
    <location>
        <begin position="489"/>
        <end position="510"/>
    </location>
</feature>
<organism evidence="3 4">
    <name type="scientific">Saxibacter everestensis</name>
    <dbReference type="NCBI Taxonomy" id="2909229"/>
    <lineage>
        <taxon>Bacteria</taxon>
        <taxon>Bacillati</taxon>
        <taxon>Actinomycetota</taxon>
        <taxon>Actinomycetes</taxon>
        <taxon>Micrococcales</taxon>
        <taxon>Brevibacteriaceae</taxon>
        <taxon>Saxibacter</taxon>
    </lineage>
</organism>
<sequence>MPKSTSLHTFADWLRSRDETAIRALLQHRADLSVPRPGDISSLAARASTRASVGRIVDQLNTPQLQVLTAAMLLAAEHSPVSASTIRHQFGKASARDVKLVVGQLVERGLLWDPGTDLRVQPVVAEVLAPYPAGLGPRLADLLQPAESTLVCSALGVDDVADAATVLKTSLQQVLKTLPDGAAKIVQSLSSGFPEGRVERRVTMPTSADLGADRPLGAVESLLSRGIALALPPDRIVLSREAGIGARNGRVYQALAATAPEPASQPMDQDALDQLAAGTIFELLRQIDELLTLLDERQLGQLRSGGLGMRDLRRLALDLDRDEPATARLLELAYVAGLIGATEDDEPLWLPTLRAGSWRALPTAAQWRVVTEAWLPSSRWAGLVGTKDQKGVARTALGHQLDRSLIVAARTVVLRQWLPTPPGSVLSPDDVREALHWHYPRSAPGFMELVSACIEDATWLGILAGSVVPGSADLGFTSFGRDIVTQHLGSSGHSRAGVPPRVNTSTGDQGHNRLAELLPEVVHEVLLQADLTAVAPGPLAAEVRETFSSFATVEGRGQGTVFRFGAGSVRNALGQGWETDGILDYLREHSSTPVPQPLEYLIRDAGRTFGRLRIGSARSYLRSDHPELLDELMAHAGSPHLVGIDLLRIAPTVVCSSIEASHLGEGLHQLGMSVVAEADGQMLIHKQEKERPDVVPPAPVRSSSLELPAEVASEIAQQLFAEERRRLSGDPGDADGALRRNGSAPQSGSPLRTRADNRALAEATAPISRDFGSVSSIAEEPTAALALLREAVSESVRVRVGVADSHGNRRNLLLDPLGVNAGRLRARNVDTGQEITIVAHRITDVRLAE</sequence>
<name>A0ABY8QUG2_9MICO</name>
<gene>
    <name evidence="3" type="ORF">LWF01_02460</name>
</gene>
<reference evidence="3 4" key="1">
    <citation type="submission" date="2023-05" db="EMBL/GenBank/DDBJ databases">
        <title>Lithophilousrod everest ZFBP1038 complete genpme.</title>
        <authorList>
            <person name="Tian M."/>
        </authorList>
    </citation>
    <scope>NUCLEOTIDE SEQUENCE [LARGE SCALE GENOMIC DNA]</scope>
    <source>
        <strain evidence="3 4">ZFBP1038</strain>
    </source>
</reference>
<evidence type="ECO:0000313" key="4">
    <source>
        <dbReference type="Proteomes" id="UP001209083"/>
    </source>
</evidence>
<feature type="domain" description="Helicase XPB/Ssl2 N-terminal" evidence="2">
    <location>
        <begin position="525"/>
        <end position="637"/>
    </location>
</feature>
<keyword evidence="4" id="KW-1185">Reference proteome</keyword>
<dbReference type="GO" id="GO:0004386">
    <property type="term" value="F:helicase activity"/>
    <property type="evidence" value="ECO:0007669"/>
    <property type="project" value="UniProtKB-KW"/>
</dbReference>
<feature type="region of interest" description="Disordered" evidence="1">
    <location>
        <begin position="727"/>
        <end position="755"/>
    </location>
</feature>
<accession>A0ABY8QUG2</accession>
<dbReference type="Proteomes" id="UP001209083">
    <property type="component" value="Chromosome"/>
</dbReference>
<keyword evidence="3" id="KW-0067">ATP-binding</keyword>
<keyword evidence="3" id="KW-0378">Hydrolase</keyword>
<keyword evidence="3" id="KW-0347">Helicase</keyword>